<dbReference type="Proteomes" id="UP000315724">
    <property type="component" value="Chromosome"/>
</dbReference>
<dbReference type="SUPFAM" id="SSF53649">
    <property type="entry name" value="Alkaline phosphatase-like"/>
    <property type="match status" value="1"/>
</dbReference>
<proteinExistence type="predicted"/>
<name>A0A517QND2_9PLAN</name>
<reference evidence="1 2" key="1">
    <citation type="submission" date="2019-02" db="EMBL/GenBank/DDBJ databases">
        <title>Deep-cultivation of Planctomycetes and their phenomic and genomic characterization uncovers novel biology.</title>
        <authorList>
            <person name="Wiegand S."/>
            <person name="Jogler M."/>
            <person name="Boedeker C."/>
            <person name="Pinto D."/>
            <person name="Vollmers J."/>
            <person name="Rivas-Marin E."/>
            <person name="Kohn T."/>
            <person name="Peeters S.H."/>
            <person name="Heuer A."/>
            <person name="Rast P."/>
            <person name="Oberbeckmann S."/>
            <person name="Bunk B."/>
            <person name="Jeske O."/>
            <person name="Meyerdierks A."/>
            <person name="Storesund J.E."/>
            <person name="Kallscheuer N."/>
            <person name="Luecker S."/>
            <person name="Lage O.M."/>
            <person name="Pohl T."/>
            <person name="Merkel B.J."/>
            <person name="Hornburger P."/>
            <person name="Mueller R.-W."/>
            <person name="Bruemmer F."/>
            <person name="Labrenz M."/>
            <person name="Spormann A.M."/>
            <person name="Op den Camp H."/>
            <person name="Overmann J."/>
            <person name="Amann R."/>
            <person name="Jetten M.S.M."/>
            <person name="Mascher T."/>
            <person name="Medema M.H."/>
            <person name="Devos D.P."/>
            <person name="Kaster A.-K."/>
            <person name="Ovreas L."/>
            <person name="Rohde M."/>
            <person name="Galperin M.Y."/>
            <person name="Jogler C."/>
        </authorList>
    </citation>
    <scope>NUCLEOTIDE SEQUENCE [LARGE SCALE GENOMIC DNA]</scope>
    <source>
        <strain evidence="1 2">Mal48</strain>
    </source>
</reference>
<organism evidence="1 2">
    <name type="scientific">Thalassoglobus polymorphus</name>
    <dbReference type="NCBI Taxonomy" id="2527994"/>
    <lineage>
        <taxon>Bacteria</taxon>
        <taxon>Pseudomonadati</taxon>
        <taxon>Planctomycetota</taxon>
        <taxon>Planctomycetia</taxon>
        <taxon>Planctomycetales</taxon>
        <taxon>Planctomycetaceae</taxon>
        <taxon>Thalassoglobus</taxon>
    </lineage>
</organism>
<keyword evidence="2" id="KW-1185">Reference proteome</keyword>
<evidence type="ECO:0000313" key="1">
    <source>
        <dbReference type="EMBL" id="QDT33087.1"/>
    </source>
</evidence>
<sequence>MKTVTLLFEKLSAASLGCYGSGFPTPGIDEFATTSDLFTSCFADRSCELLDEWVNSTNVTRINTLDEWENLDFEDLLRNDECQSQRLQFGSEIQPAEADGIVSKLLEVLASCDSPTAVILTAIEGGNYQEFQTENDSSSNDTSAKKTSADGFTVGEIEAHVPLIVKLPQQEFSRRRMELITTSKILELVSNLLESPEAYSSWRDQLVTGQIQYASEQERAVRTEHWLLIQSREAKADDRDSMFLFRKPEDVWEILNVVDQYPQVIDNYIETGQLTYPED</sequence>
<evidence type="ECO:0000313" key="2">
    <source>
        <dbReference type="Proteomes" id="UP000315724"/>
    </source>
</evidence>
<dbReference type="EMBL" id="CP036267">
    <property type="protein sequence ID" value="QDT33087.1"/>
    <property type="molecule type" value="Genomic_DNA"/>
</dbReference>
<dbReference type="AlphaFoldDB" id="A0A517QND2"/>
<gene>
    <name evidence="1" type="ORF">Mal48_23390</name>
</gene>
<accession>A0A517QND2</accession>
<dbReference type="InterPro" id="IPR017850">
    <property type="entry name" value="Alkaline_phosphatase_core_sf"/>
</dbReference>
<dbReference type="KEGG" id="tpol:Mal48_23390"/>
<protein>
    <submittedName>
        <fullName evidence="1">Uncharacterized protein</fullName>
    </submittedName>
</protein>